<feature type="region of interest" description="Disordered" evidence="1">
    <location>
        <begin position="111"/>
        <end position="151"/>
    </location>
</feature>
<evidence type="ECO:0000313" key="3">
    <source>
        <dbReference type="Proteomes" id="UP001221142"/>
    </source>
</evidence>
<proteinExistence type="predicted"/>
<reference evidence="2" key="1">
    <citation type="submission" date="2023-03" db="EMBL/GenBank/DDBJ databases">
        <title>Massive genome expansion in bonnet fungi (Mycena s.s.) driven by repeated elements and novel gene families across ecological guilds.</title>
        <authorList>
            <consortium name="Lawrence Berkeley National Laboratory"/>
            <person name="Harder C.B."/>
            <person name="Miyauchi S."/>
            <person name="Viragh M."/>
            <person name="Kuo A."/>
            <person name="Thoen E."/>
            <person name="Andreopoulos B."/>
            <person name="Lu D."/>
            <person name="Skrede I."/>
            <person name="Drula E."/>
            <person name="Henrissat B."/>
            <person name="Morin E."/>
            <person name="Kohler A."/>
            <person name="Barry K."/>
            <person name="LaButti K."/>
            <person name="Morin E."/>
            <person name="Salamov A."/>
            <person name="Lipzen A."/>
            <person name="Mereny Z."/>
            <person name="Hegedus B."/>
            <person name="Baldrian P."/>
            <person name="Stursova M."/>
            <person name="Weitz H."/>
            <person name="Taylor A."/>
            <person name="Grigoriev I.V."/>
            <person name="Nagy L.G."/>
            <person name="Martin F."/>
            <person name="Kauserud H."/>
        </authorList>
    </citation>
    <scope>NUCLEOTIDE SEQUENCE</scope>
    <source>
        <strain evidence="2">9284</strain>
    </source>
</reference>
<organism evidence="2 3">
    <name type="scientific">Roridomyces roridus</name>
    <dbReference type="NCBI Taxonomy" id="1738132"/>
    <lineage>
        <taxon>Eukaryota</taxon>
        <taxon>Fungi</taxon>
        <taxon>Dikarya</taxon>
        <taxon>Basidiomycota</taxon>
        <taxon>Agaricomycotina</taxon>
        <taxon>Agaricomycetes</taxon>
        <taxon>Agaricomycetidae</taxon>
        <taxon>Agaricales</taxon>
        <taxon>Marasmiineae</taxon>
        <taxon>Mycenaceae</taxon>
        <taxon>Roridomyces</taxon>
    </lineage>
</organism>
<dbReference type="Proteomes" id="UP001221142">
    <property type="component" value="Unassembled WGS sequence"/>
</dbReference>
<evidence type="ECO:0000313" key="2">
    <source>
        <dbReference type="EMBL" id="KAJ7650713.1"/>
    </source>
</evidence>
<name>A0AAD7FZ33_9AGAR</name>
<comment type="caution">
    <text evidence="2">The sequence shown here is derived from an EMBL/GenBank/DDBJ whole genome shotgun (WGS) entry which is preliminary data.</text>
</comment>
<evidence type="ECO:0000256" key="1">
    <source>
        <dbReference type="SAM" id="MobiDB-lite"/>
    </source>
</evidence>
<keyword evidence="3" id="KW-1185">Reference proteome</keyword>
<gene>
    <name evidence="2" type="ORF">FB45DRAFT_24543</name>
</gene>
<accession>A0AAD7FZ33</accession>
<sequence>MYSNNSEARQSLIDDITLSRVVVEHQPPGHRWAVPNDTTQLRWHLATLSCSSDPYTPSSLAHHISMRRTTARRDQQGSLSGQVILYCNNSDARQSLTDAITLSRLAPVLPNDASTRHSRRERFPALPTPPSSLAHTDQTNDRPTKPAPTRLDFQNSALGMLSGSCSPRSFCIATVRTRASLSLCYRAPRLDFLESFPQQPH</sequence>
<dbReference type="AlphaFoldDB" id="A0AAD7FZ33"/>
<dbReference type="EMBL" id="JARKIF010000001">
    <property type="protein sequence ID" value="KAJ7650713.1"/>
    <property type="molecule type" value="Genomic_DNA"/>
</dbReference>
<protein>
    <submittedName>
        <fullName evidence="2">Uncharacterized protein</fullName>
    </submittedName>
</protein>